<accession>A0A7W4V264</accession>
<evidence type="ECO:0000313" key="2">
    <source>
        <dbReference type="Proteomes" id="UP000529310"/>
    </source>
</evidence>
<dbReference type="Proteomes" id="UP000529310">
    <property type="component" value="Unassembled WGS sequence"/>
</dbReference>
<gene>
    <name evidence="1" type="ORF">FHX49_000486</name>
</gene>
<sequence length="44" mass="4678">MQAWLGNAGMRATTEQPGRVVLGCSDGEGEPDFEDLVVEILTNA</sequence>
<dbReference type="RefSeq" id="WP_260149056.1">
    <property type="nucleotide sequence ID" value="NZ_CP049255.1"/>
</dbReference>
<dbReference type="EMBL" id="JACHWQ010000001">
    <property type="protein sequence ID" value="MBB2974945.1"/>
    <property type="molecule type" value="Genomic_DNA"/>
</dbReference>
<comment type="caution">
    <text evidence="1">The sequence shown here is derived from an EMBL/GenBank/DDBJ whole genome shotgun (WGS) entry which is preliminary data.</text>
</comment>
<protein>
    <submittedName>
        <fullName evidence="1">Uncharacterized protein</fullName>
    </submittedName>
</protein>
<organism evidence="1 2">
    <name type="scientific">Microbacterium endophyticum</name>
    <dbReference type="NCBI Taxonomy" id="1526412"/>
    <lineage>
        <taxon>Bacteria</taxon>
        <taxon>Bacillati</taxon>
        <taxon>Actinomycetota</taxon>
        <taxon>Actinomycetes</taxon>
        <taxon>Micrococcales</taxon>
        <taxon>Microbacteriaceae</taxon>
        <taxon>Microbacterium</taxon>
    </lineage>
</organism>
<dbReference type="AlphaFoldDB" id="A0A7W4V264"/>
<proteinExistence type="predicted"/>
<evidence type="ECO:0000313" key="1">
    <source>
        <dbReference type="EMBL" id="MBB2974945.1"/>
    </source>
</evidence>
<keyword evidence="2" id="KW-1185">Reference proteome</keyword>
<reference evidence="1 2" key="1">
    <citation type="submission" date="2020-08" db="EMBL/GenBank/DDBJ databases">
        <title>Sequencing the genomes of 1000 actinobacteria strains.</title>
        <authorList>
            <person name="Klenk H.-P."/>
        </authorList>
    </citation>
    <scope>NUCLEOTIDE SEQUENCE [LARGE SCALE GENOMIC DNA]</scope>
    <source>
        <strain evidence="1 2">DSM 27099</strain>
    </source>
</reference>
<name>A0A7W4V264_9MICO</name>